<sequence length="179" mass="18754">MTKDEHPQPDITFDELSQLPPLFKDGLVTSGNCTGANDGAAAVVLANEVALTTHNLKPLARLVGWSTVGIDPVMMGIASIPAIQSLLKTTGLSIDDMDLFEIHETYAAAALIIARELGVDHNKLNLNGGALSIGHPSGASGGRLLTHLTNELRRRNLKRGVTAMSIAGGQGIAMIIEAV</sequence>
<dbReference type="InterPro" id="IPR020616">
    <property type="entry name" value="Thiolase_N"/>
</dbReference>
<dbReference type="InterPro" id="IPR002155">
    <property type="entry name" value="Thiolase"/>
</dbReference>
<dbReference type="PANTHER" id="PTHR18919:SF107">
    <property type="entry name" value="ACETYL-COA ACETYLTRANSFERASE, CYTOSOLIC"/>
    <property type="match status" value="1"/>
</dbReference>
<feature type="domain" description="Thiolase C-terminal" evidence="6">
    <location>
        <begin position="56"/>
        <end position="177"/>
    </location>
</feature>
<evidence type="ECO:0000313" key="8">
    <source>
        <dbReference type="Proteomes" id="UP001153321"/>
    </source>
</evidence>
<evidence type="ECO:0000259" key="5">
    <source>
        <dbReference type="Pfam" id="PF00108"/>
    </source>
</evidence>
<keyword evidence="3 4" id="KW-0012">Acyltransferase</keyword>
<accession>A0A9P0I566</accession>
<dbReference type="InterPro" id="IPR020617">
    <property type="entry name" value="Thiolase_C"/>
</dbReference>
<evidence type="ECO:0000256" key="3">
    <source>
        <dbReference type="ARBA" id="ARBA00023315"/>
    </source>
</evidence>
<proteinExistence type="inferred from homology"/>
<dbReference type="InterPro" id="IPR020613">
    <property type="entry name" value="Thiolase_CS"/>
</dbReference>
<dbReference type="AlphaFoldDB" id="A0A9P0I566"/>
<organism evidence="7 8">
    <name type="scientific">Spodoptera littoralis</name>
    <name type="common">Egyptian cotton leafworm</name>
    <dbReference type="NCBI Taxonomy" id="7109"/>
    <lineage>
        <taxon>Eukaryota</taxon>
        <taxon>Metazoa</taxon>
        <taxon>Ecdysozoa</taxon>
        <taxon>Arthropoda</taxon>
        <taxon>Hexapoda</taxon>
        <taxon>Insecta</taxon>
        <taxon>Pterygota</taxon>
        <taxon>Neoptera</taxon>
        <taxon>Endopterygota</taxon>
        <taxon>Lepidoptera</taxon>
        <taxon>Glossata</taxon>
        <taxon>Ditrysia</taxon>
        <taxon>Noctuoidea</taxon>
        <taxon>Noctuidae</taxon>
        <taxon>Amphipyrinae</taxon>
        <taxon>Spodoptera</taxon>
    </lineage>
</organism>
<evidence type="ECO:0000259" key="6">
    <source>
        <dbReference type="Pfam" id="PF02803"/>
    </source>
</evidence>
<dbReference type="InterPro" id="IPR016039">
    <property type="entry name" value="Thiolase-like"/>
</dbReference>
<gene>
    <name evidence="7" type="ORF">SPLIT_LOCUS5423</name>
</gene>
<feature type="domain" description="Thiolase N-terminal" evidence="5">
    <location>
        <begin position="1"/>
        <end position="48"/>
    </location>
</feature>
<dbReference type="GO" id="GO:0016747">
    <property type="term" value="F:acyltransferase activity, transferring groups other than amino-acyl groups"/>
    <property type="evidence" value="ECO:0007669"/>
    <property type="project" value="InterPro"/>
</dbReference>
<dbReference type="Pfam" id="PF02803">
    <property type="entry name" value="Thiolase_C"/>
    <property type="match status" value="1"/>
</dbReference>
<dbReference type="PROSITE" id="PS00737">
    <property type="entry name" value="THIOLASE_2"/>
    <property type="match status" value="1"/>
</dbReference>
<dbReference type="PANTHER" id="PTHR18919">
    <property type="entry name" value="ACETYL-COA C-ACYLTRANSFERASE"/>
    <property type="match status" value="1"/>
</dbReference>
<reference evidence="7" key="1">
    <citation type="submission" date="2022-02" db="EMBL/GenBank/DDBJ databases">
        <authorList>
            <person name="King R."/>
        </authorList>
    </citation>
    <scope>NUCLEOTIDE SEQUENCE</scope>
</reference>
<evidence type="ECO:0000256" key="1">
    <source>
        <dbReference type="ARBA" id="ARBA00010982"/>
    </source>
</evidence>
<evidence type="ECO:0000256" key="2">
    <source>
        <dbReference type="ARBA" id="ARBA00022679"/>
    </source>
</evidence>
<dbReference type="EMBL" id="LR824551">
    <property type="protein sequence ID" value="CAH1640067.1"/>
    <property type="molecule type" value="Genomic_DNA"/>
</dbReference>
<comment type="similarity">
    <text evidence="1 4">Belongs to the thiolase-like superfamily. Thiolase family.</text>
</comment>
<keyword evidence="2 4" id="KW-0808">Transferase</keyword>
<dbReference type="Pfam" id="PF00108">
    <property type="entry name" value="Thiolase_N"/>
    <property type="match status" value="1"/>
</dbReference>
<evidence type="ECO:0000256" key="4">
    <source>
        <dbReference type="RuleBase" id="RU003557"/>
    </source>
</evidence>
<name>A0A9P0I566_SPOLI</name>
<evidence type="ECO:0000313" key="7">
    <source>
        <dbReference type="EMBL" id="CAH1640067.1"/>
    </source>
</evidence>
<evidence type="ECO:0008006" key="9">
    <source>
        <dbReference type="Google" id="ProtNLM"/>
    </source>
</evidence>
<dbReference type="CDD" id="cd00751">
    <property type="entry name" value="thiolase"/>
    <property type="match status" value="1"/>
</dbReference>
<dbReference type="Proteomes" id="UP001153321">
    <property type="component" value="Chromosome 20"/>
</dbReference>
<keyword evidence="8" id="KW-1185">Reference proteome</keyword>
<protein>
    <recommendedName>
        <fullName evidence="9">Acetyl-CoA acetyltransferase</fullName>
    </recommendedName>
</protein>
<dbReference type="Gene3D" id="3.40.47.10">
    <property type="match status" value="1"/>
</dbReference>
<dbReference type="SUPFAM" id="SSF53901">
    <property type="entry name" value="Thiolase-like"/>
    <property type="match status" value="2"/>
</dbReference>